<dbReference type="Gene3D" id="3.50.50.60">
    <property type="entry name" value="FAD/NAD(P)-binding domain"/>
    <property type="match status" value="1"/>
</dbReference>
<dbReference type="InterPro" id="IPR012132">
    <property type="entry name" value="GMC_OxRdtase"/>
</dbReference>
<dbReference type="Pfam" id="PF00732">
    <property type="entry name" value="GMC_oxred_N"/>
    <property type="match status" value="1"/>
</dbReference>
<accession>A0A7W7F5Z4</accession>
<feature type="binding site" evidence="5">
    <location>
        <begin position="103"/>
        <end position="106"/>
    </location>
    <ligand>
        <name>FAD</name>
        <dbReference type="ChEBI" id="CHEBI:57692"/>
    </ligand>
</feature>
<organism evidence="8 9">
    <name type="scientific">Sphingosinicella soli</name>
    <dbReference type="NCBI Taxonomy" id="333708"/>
    <lineage>
        <taxon>Bacteria</taxon>
        <taxon>Pseudomonadati</taxon>
        <taxon>Pseudomonadota</taxon>
        <taxon>Alphaproteobacteria</taxon>
        <taxon>Sphingomonadales</taxon>
        <taxon>Sphingosinicellaceae</taxon>
        <taxon>Sphingosinicella</taxon>
    </lineage>
</organism>
<dbReference type="PANTHER" id="PTHR11552">
    <property type="entry name" value="GLUCOSE-METHANOL-CHOLINE GMC OXIDOREDUCTASE"/>
    <property type="match status" value="1"/>
</dbReference>
<evidence type="ECO:0000256" key="2">
    <source>
        <dbReference type="ARBA" id="ARBA00010790"/>
    </source>
</evidence>
<feature type="binding site" evidence="5">
    <location>
        <position position="95"/>
    </location>
    <ligand>
        <name>FAD</name>
        <dbReference type="ChEBI" id="CHEBI:57692"/>
    </ligand>
</feature>
<feature type="domain" description="Glucose-methanol-choline oxidoreductase N-terminal" evidence="7">
    <location>
        <begin position="93"/>
        <end position="116"/>
    </location>
</feature>
<dbReference type="GO" id="GO:0050660">
    <property type="term" value="F:flavin adenine dinucleotide binding"/>
    <property type="evidence" value="ECO:0007669"/>
    <property type="project" value="InterPro"/>
</dbReference>
<evidence type="ECO:0000256" key="4">
    <source>
        <dbReference type="ARBA" id="ARBA00022827"/>
    </source>
</evidence>
<dbReference type="PROSITE" id="PS00623">
    <property type="entry name" value="GMC_OXRED_1"/>
    <property type="match status" value="1"/>
</dbReference>
<dbReference type="PROSITE" id="PS51257">
    <property type="entry name" value="PROKAR_LIPOPROTEIN"/>
    <property type="match status" value="1"/>
</dbReference>
<evidence type="ECO:0000256" key="1">
    <source>
        <dbReference type="ARBA" id="ARBA00001974"/>
    </source>
</evidence>
<comment type="caution">
    <text evidence="8">The sequence shown here is derived from an EMBL/GenBank/DDBJ whole genome shotgun (WGS) entry which is preliminary data.</text>
</comment>
<dbReference type="RefSeq" id="WP_184067674.1">
    <property type="nucleotide sequence ID" value="NZ_JACHNZ010000015.1"/>
</dbReference>
<dbReference type="EC" id="1.1.99.1" evidence="8"/>
<name>A0A7W7F5Z4_9SPHN</name>
<sequence length="571" mass="61154">MTHKLVGPARIAAGAFDFIIVGAGSAGCVLANRLSASGKYSVLLLEAGGEDSSPWIRIPLGYGKLFDHATLNWRYQTTPQSFLADRKVPQPRGKVLGGSSSINGLVYVRGQREDYDSWRDLGGEGWGWDDVLPYFRKSERQVRGADALHGADGPIPVSDATEPHELCDAFIGATTSLGYPENEDFNGPSQEGVGYYQMTAERGRRVSAAAGYLRPARGRRNLQVIVKAHVTRVVAEAGRAVAVEWHKGGRDYSATANGEIILSAGAINTPQIMQLSGFGPLELLKSLGIPVLADRKEIGENLQDHFQVRNVLKSSKRFTLNDDMSNIVRMAGISLRYLLLSKGPLTVSAGYAGAFLKSLPSLPTPDIQLLCINFSTDRMGNSLHDFSGFTISASQLRPESRGSVKATSADPFAAPAIDPNFLAADEDMQVMVRGFKLIRQITGARPLSNFIVDEVSPGRSVSDDASIAEYIRATGGSLYHSCGTMRMGADVNSVVDSRLRVRGIDRLRVVDGSIMPHVVSGNTHAAIVMIGEKGADMILEDAARGYDGAVGVQGVASALAPLGELQSSAHK</sequence>
<evidence type="ECO:0000313" key="9">
    <source>
        <dbReference type="Proteomes" id="UP000566324"/>
    </source>
</evidence>
<keyword evidence="4 5" id="KW-0274">FAD</keyword>
<gene>
    <name evidence="8" type="ORF">GGQ98_001602</name>
</gene>
<evidence type="ECO:0000313" key="8">
    <source>
        <dbReference type="EMBL" id="MBB4631985.1"/>
    </source>
</evidence>
<evidence type="ECO:0000256" key="3">
    <source>
        <dbReference type="ARBA" id="ARBA00022630"/>
    </source>
</evidence>
<feature type="binding site" evidence="5">
    <location>
        <position position="230"/>
    </location>
    <ligand>
        <name>FAD</name>
        <dbReference type="ChEBI" id="CHEBI:57692"/>
    </ligand>
</feature>
<keyword evidence="8" id="KW-0560">Oxidoreductase</keyword>
<dbReference type="InterPro" id="IPR000172">
    <property type="entry name" value="GMC_OxRdtase_N"/>
</dbReference>
<dbReference type="PIRSF" id="PIRSF000137">
    <property type="entry name" value="Alcohol_oxidase"/>
    <property type="match status" value="1"/>
</dbReference>
<evidence type="ECO:0000256" key="6">
    <source>
        <dbReference type="RuleBase" id="RU003968"/>
    </source>
</evidence>
<feature type="binding site" evidence="5">
    <location>
        <position position="512"/>
    </location>
    <ligand>
        <name>FAD</name>
        <dbReference type="ChEBI" id="CHEBI:57692"/>
    </ligand>
</feature>
<keyword evidence="9" id="KW-1185">Reference proteome</keyword>
<dbReference type="AlphaFoldDB" id="A0A7W7F5Z4"/>
<dbReference type="InterPro" id="IPR007867">
    <property type="entry name" value="GMC_OxRtase_C"/>
</dbReference>
<dbReference type="Gene3D" id="3.30.560.10">
    <property type="entry name" value="Glucose Oxidase, domain 3"/>
    <property type="match status" value="1"/>
</dbReference>
<proteinExistence type="inferred from homology"/>
<comment type="similarity">
    <text evidence="2 6">Belongs to the GMC oxidoreductase family.</text>
</comment>
<protein>
    <submittedName>
        <fullName evidence="8">Choline dehydrogenase</fullName>
        <ecNumber evidence="8">1.1.99.1</ecNumber>
    </submittedName>
</protein>
<dbReference type="Proteomes" id="UP000566324">
    <property type="component" value="Unassembled WGS sequence"/>
</dbReference>
<comment type="cofactor">
    <cofactor evidence="1 5">
        <name>FAD</name>
        <dbReference type="ChEBI" id="CHEBI:57692"/>
    </cofactor>
</comment>
<dbReference type="SUPFAM" id="SSF51905">
    <property type="entry name" value="FAD/NAD(P)-binding domain"/>
    <property type="match status" value="1"/>
</dbReference>
<dbReference type="Pfam" id="PF05199">
    <property type="entry name" value="GMC_oxred_C"/>
    <property type="match status" value="1"/>
</dbReference>
<dbReference type="SUPFAM" id="SSF54373">
    <property type="entry name" value="FAD-linked reductases, C-terminal domain"/>
    <property type="match status" value="1"/>
</dbReference>
<keyword evidence="3 6" id="KW-0285">Flavoprotein</keyword>
<dbReference type="InterPro" id="IPR036188">
    <property type="entry name" value="FAD/NAD-bd_sf"/>
</dbReference>
<reference evidence="8 9" key="1">
    <citation type="submission" date="2020-08" db="EMBL/GenBank/DDBJ databases">
        <title>Genomic Encyclopedia of Type Strains, Phase IV (KMG-IV): sequencing the most valuable type-strain genomes for metagenomic binning, comparative biology and taxonomic classification.</title>
        <authorList>
            <person name="Goeker M."/>
        </authorList>
    </citation>
    <scope>NUCLEOTIDE SEQUENCE [LARGE SCALE GENOMIC DNA]</scope>
    <source>
        <strain evidence="8 9">DSM 17328</strain>
    </source>
</reference>
<dbReference type="EMBL" id="JACHNZ010000015">
    <property type="protein sequence ID" value="MBB4631985.1"/>
    <property type="molecule type" value="Genomic_DNA"/>
</dbReference>
<dbReference type="GO" id="GO:0008812">
    <property type="term" value="F:choline dehydrogenase activity"/>
    <property type="evidence" value="ECO:0007669"/>
    <property type="project" value="UniProtKB-EC"/>
</dbReference>
<dbReference type="PANTHER" id="PTHR11552:SF147">
    <property type="entry name" value="CHOLINE DEHYDROGENASE, MITOCHONDRIAL"/>
    <property type="match status" value="1"/>
</dbReference>
<evidence type="ECO:0000256" key="5">
    <source>
        <dbReference type="PIRSR" id="PIRSR000137-2"/>
    </source>
</evidence>
<evidence type="ECO:0000259" key="7">
    <source>
        <dbReference type="PROSITE" id="PS00623"/>
    </source>
</evidence>